<gene>
    <name evidence="2" type="ORF">ATK78_3760</name>
</gene>
<name>A0A4R6SRR3_9SPHI</name>
<dbReference type="Proteomes" id="UP000295620">
    <property type="component" value="Unassembled WGS sequence"/>
</dbReference>
<feature type="signal peptide" evidence="1">
    <location>
        <begin position="1"/>
        <end position="19"/>
    </location>
</feature>
<protein>
    <recommendedName>
        <fullName evidence="4">Glycosyl hydrolase family 43</fullName>
    </recommendedName>
</protein>
<organism evidence="2 3">
    <name type="scientific">Pedobacter metabolipauper</name>
    <dbReference type="NCBI Taxonomy" id="425513"/>
    <lineage>
        <taxon>Bacteria</taxon>
        <taxon>Pseudomonadati</taxon>
        <taxon>Bacteroidota</taxon>
        <taxon>Sphingobacteriia</taxon>
        <taxon>Sphingobacteriales</taxon>
        <taxon>Sphingobacteriaceae</taxon>
        <taxon>Pedobacter</taxon>
    </lineage>
</organism>
<dbReference type="PANTHER" id="PTHR43301">
    <property type="entry name" value="ARABINAN ENDO-1,5-ALPHA-L-ARABINOSIDASE"/>
    <property type="match status" value="1"/>
</dbReference>
<dbReference type="EMBL" id="SNYC01000006">
    <property type="protein sequence ID" value="TDQ07632.1"/>
    <property type="molecule type" value="Genomic_DNA"/>
</dbReference>
<sequence length="340" mass="39099">MKHFFFLMLCSFQAAFLFAQQDLPGARIHNPPAPLFRDPVFDGAADPVVVWNREEQSWWMLYTQRRANVETPGVAYCYGNDIGIASSKDHGQTWAYRGVLNLDFEKGKNTFWAPDIVYDKGTYHMFVVYIQGVYSKWAGNAKLIHYTSKNLWDWKFIGYLNTPKSNIIDATLMQMPDDKWRIWYKGEGSVTMTGESADLFKWTFSDKPAIGKPEHEGPKAFRFAGQYWMLTDEWKGMRVHRSDDANVWNRQGLILDKPSKRREDGPTGAHGDVVVVGDKAYVFYFTHPERKSHGDAPENNQGIIPFGLRRSSIQVAELIFKDGTLVCDRDNPFDFWLPGL</sequence>
<comment type="caution">
    <text evidence="2">The sequence shown here is derived from an EMBL/GenBank/DDBJ whole genome shotgun (WGS) entry which is preliminary data.</text>
</comment>
<evidence type="ECO:0000313" key="2">
    <source>
        <dbReference type="EMBL" id="TDQ07632.1"/>
    </source>
</evidence>
<dbReference type="InterPro" id="IPR050727">
    <property type="entry name" value="GH43_arabinanases"/>
</dbReference>
<evidence type="ECO:0008006" key="4">
    <source>
        <dbReference type="Google" id="ProtNLM"/>
    </source>
</evidence>
<dbReference type="CDD" id="cd08984">
    <property type="entry name" value="GH43-like"/>
    <property type="match status" value="1"/>
</dbReference>
<keyword evidence="1" id="KW-0732">Signal</keyword>
<dbReference type="RefSeq" id="WP_208112398.1">
    <property type="nucleotide sequence ID" value="NZ_SNYC01000006.1"/>
</dbReference>
<dbReference type="SUPFAM" id="SSF75005">
    <property type="entry name" value="Arabinanase/levansucrase/invertase"/>
    <property type="match status" value="1"/>
</dbReference>
<proteinExistence type="predicted"/>
<evidence type="ECO:0000313" key="3">
    <source>
        <dbReference type="Proteomes" id="UP000295620"/>
    </source>
</evidence>
<dbReference type="PANTHER" id="PTHR43301:SF3">
    <property type="entry name" value="ARABINAN ENDO-1,5-ALPHA-L-ARABINOSIDASE A-RELATED"/>
    <property type="match status" value="1"/>
</dbReference>
<dbReference type="InterPro" id="IPR023296">
    <property type="entry name" value="Glyco_hydro_beta-prop_sf"/>
</dbReference>
<reference evidence="2 3" key="1">
    <citation type="submission" date="2019-03" db="EMBL/GenBank/DDBJ databases">
        <title>Genomic Encyclopedia of Archaeal and Bacterial Type Strains, Phase II (KMG-II): from individual species to whole genera.</title>
        <authorList>
            <person name="Goeker M."/>
        </authorList>
    </citation>
    <scope>NUCLEOTIDE SEQUENCE [LARGE SCALE GENOMIC DNA]</scope>
    <source>
        <strain evidence="2 3">DSM 19035</strain>
    </source>
</reference>
<keyword evidence="3" id="KW-1185">Reference proteome</keyword>
<dbReference type="Gene3D" id="2.115.10.20">
    <property type="entry name" value="Glycosyl hydrolase domain, family 43"/>
    <property type="match status" value="1"/>
</dbReference>
<accession>A0A4R6SRR3</accession>
<evidence type="ECO:0000256" key="1">
    <source>
        <dbReference type="SAM" id="SignalP"/>
    </source>
</evidence>
<feature type="chain" id="PRO_5020578580" description="Glycosyl hydrolase family 43" evidence="1">
    <location>
        <begin position="20"/>
        <end position="340"/>
    </location>
</feature>
<dbReference type="AlphaFoldDB" id="A0A4R6SRR3"/>